<dbReference type="InterPro" id="IPR018958">
    <property type="entry name" value="Knr4/Smi1-like_dom"/>
</dbReference>
<protein>
    <submittedName>
        <fullName evidence="2">SMI1 / KNR4 family protein</fullName>
    </submittedName>
</protein>
<dbReference type="SUPFAM" id="SSF160631">
    <property type="entry name" value="SMI1/KNR4-like"/>
    <property type="match status" value="1"/>
</dbReference>
<gene>
    <name evidence="2" type="ORF">Pla163_27630</name>
</gene>
<keyword evidence="3" id="KW-1185">Reference proteome</keyword>
<feature type="domain" description="Knr4/Smi1-like" evidence="1">
    <location>
        <begin position="23"/>
        <end position="148"/>
    </location>
</feature>
<evidence type="ECO:0000313" key="3">
    <source>
        <dbReference type="Proteomes" id="UP000319342"/>
    </source>
</evidence>
<evidence type="ECO:0000259" key="1">
    <source>
        <dbReference type="SMART" id="SM00860"/>
    </source>
</evidence>
<organism evidence="2 3">
    <name type="scientific">Rohdeia mirabilis</name>
    <dbReference type="NCBI Taxonomy" id="2528008"/>
    <lineage>
        <taxon>Bacteria</taxon>
        <taxon>Pseudomonadati</taxon>
        <taxon>Planctomycetota</taxon>
        <taxon>Planctomycetia</taxon>
        <taxon>Planctomycetia incertae sedis</taxon>
        <taxon>Rohdeia</taxon>
    </lineage>
</organism>
<dbReference type="EMBL" id="CP036290">
    <property type="protein sequence ID" value="QDU85631.1"/>
    <property type="molecule type" value="Genomic_DNA"/>
</dbReference>
<dbReference type="Pfam" id="PF09346">
    <property type="entry name" value="SMI1_KNR4"/>
    <property type="match status" value="1"/>
</dbReference>
<evidence type="ECO:0000313" key="2">
    <source>
        <dbReference type="EMBL" id="QDU85631.1"/>
    </source>
</evidence>
<dbReference type="InterPro" id="IPR037883">
    <property type="entry name" value="Knr4/Smi1-like_sf"/>
</dbReference>
<dbReference type="SMART" id="SM00860">
    <property type="entry name" value="SMI1_KNR4"/>
    <property type="match status" value="1"/>
</dbReference>
<proteinExistence type="predicted"/>
<dbReference type="Proteomes" id="UP000319342">
    <property type="component" value="Chromosome"/>
</dbReference>
<dbReference type="AlphaFoldDB" id="A0A518D2C4"/>
<name>A0A518D2C4_9BACT</name>
<accession>A0A518D2C4</accession>
<dbReference type="Gene3D" id="3.40.1580.10">
    <property type="entry name" value="SMI1/KNR4-like"/>
    <property type="match status" value="1"/>
</dbReference>
<sequence length="156" mass="16889">MYSPRQVLARSVRVSVPDPLMAAPTEVDLASAERALGRCLPESFLDFQRVMGGRGLSGVTVLRLASHADDAANLIEVNLRWRSPRHGCGLPADVVAFAADGAGDLFCFDLRTGVAEPPVVLWDPTLDPETNLTDLRPQFSSFIEWLEAELDLTAAA</sequence>
<dbReference type="RefSeq" id="WP_145189348.1">
    <property type="nucleotide sequence ID" value="NZ_CP036290.1"/>
</dbReference>
<reference evidence="2 3" key="1">
    <citation type="submission" date="2019-02" db="EMBL/GenBank/DDBJ databases">
        <title>Deep-cultivation of Planctomycetes and their phenomic and genomic characterization uncovers novel biology.</title>
        <authorList>
            <person name="Wiegand S."/>
            <person name="Jogler M."/>
            <person name="Boedeker C."/>
            <person name="Pinto D."/>
            <person name="Vollmers J."/>
            <person name="Rivas-Marin E."/>
            <person name="Kohn T."/>
            <person name="Peeters S.H."/>
            <person name="Heuer A."/>
            <person name="Rast P."/>
            <person name="Oberbeckmann S."/>
            <person name="Bunk B."/>
            <person name="Jeske O."/>
            <person name="Meyerdierks A."/>
            <person name="Storesund J.E."/>
            <person name="Kallscheuer N."/>
            <person name="Luecker S."/>
            <person name="Lage O.M."/>
            <person name="Pohl T."/>
            <person name="Merkel B.J."/>
            <person name="Hornburger P."/>
            <person name="Mueller R.-W."/>
            <person name="Bruemmer F."/>
            <person name="Labrenz M."/>
            <person name="Spormann A.M."/>
            <person name="Op den Camp H."/>
            <person name="Overmann J."/>
            <person name="Amann R."/>
            <person name="Jetten M.S.M."/>
            <person name="Mascher T."/>
            <person name="Medema M.H."/>
            <person name="Devos D.P."/>
            <person name="Kaster A.-K."/>
            <person name="Ovreas L."/>
            <person name="Rohde M."/>
            <person name="Galperin M.Y."/>
            <person name="Jogler C."/>
        </authorList>
    </citation>
    <scope>NUCLEOTIDE SEQUENCE [LARGE SCALE GENOMIC DNA]</scope>
    <source>
        <strain evidence="2 3">Pla163</strain>
    </source>
</reference>